<dbReference type="EMBL" id="WTYN01000001">
    <property type="protein sequence ID" value="MXO63259.1"/>
    <property type="molecule type" value="Genomic_DNA"/>
</dbReference>
<comment type="caution">
    <text evidence="3">The sequence shown here is derived from an EMBL/GenBank/DDBJ whole genome shotgun (WGS) entry which is preliminary data.</text>
</comment>
<keyword evidence="3" id="KW-0378">Hydrolase</keyword>
<feature type="domain" description="Prokaryotic-type class I peptide chain release factors" evidence="2">
    <location>
        <begin position="18"/>
        <end position="134"/>
    </location>
</feature>
<dbReference type="Gene3D" id="3.30.160.20">
    <property type="match status" value="1"/>
</dbReference>
<dbReference type="Pfam" id="PF00472">
    <property type="entry name" value="RF-1"/>
    <property type="match status" value="1"/>
</dbReference>
<organism evidence="3 4">
    <name type="scientific">Qipengyuania oceanensis</name>
    <dbReference type="NCBI Taxonomy" id="1463597"/>
    <lineage>
        <taxon>Bacteria</taxon>
        <taxon>Pseudomonadati</taxon>
        <taxon>Pseudomonadota</taxon>
        <taxon>Alphaproteobacteria</taxon>
        <taxon>Sphingomonadales</taxon>
        <taxon>Erythrobacteraceae</taxon>
        <taxon>Qipengyuania</taxon>
    </lineage>
</organism>
<dbReference type="SUPFAM" id="SSF110916">
    <property type="entry name" value="Peptidyl-tRNA hydrolase domain-like"/>
    <property type="match status" value="1"/>
</dbReference>
<dbReference type="OrthoDB" id="9815709at2"/>
<dbReference type="AlphaFoldDB" id="A0A844YIV8"/>
<dbReference type="GO" id="GO:0003747">
    <property type="term" value="F:translation release factor activity"/>
    <property type="evidence" value="ECO:0007669"/>
    <property type="project" value="InterPro"/>
</dbReference>
<dbReference type="GO" id="GO:0072344">
    <property type="term" value="P:rescue of stalled ribosome"/>
    <property type="evidence" value="ECO:0007669"/>
    <property type="project" value="TreeGrafter"/>
</dbReference>
<proteinExistence type="predicted"/>
<protein>
    <submittedName>
        <fullName evidence="3">Aminoacyl-tRNA hydrolase</fullName>
        <ecNumber evidence="3">3.1.1.29</ecNumber>
    </submittedName>
</protein>
<evidence type="ECO:0000256" key="1">
    <source>
        <dbReference type="SAM" id="MobiDB-lite"/>
    </source>
</evidence>
<keyword evidence="4" id="KW-1185">Reference proteome</keyword>
<sequence>MDPEPLEAIIDRAHALAEESFLAGSGPGGQNANKVATEVQLRVNIYALRLPPPVFARLRELAGSKLTASGDLLITAKTHRTQDANRSEAREKLEALLEDAHRQPKKRAKTRLNRVGKTKRLAGKKARGAVKANRGKVSRSDW</sequence>
<dbReference type="EC" id="3.1.1.29" evidence="3"/>
<gene>
    <name evidence="3" type="ORF">GRI48_09570</name>
</gene>
<dbReference type="GO" id="GO:0043022">
    <property type="term" value="F:ribosome binding"/>
    <property type="evidence" value="ECO:0007669"/>
    <property type="project" value="TreeGrafter"/>
</dbReference>
<evidence type="ECO:0000259" key="2">
    <source>
        <dbReference type="Pfam" id="PF00472"/>
    </source>
</evidence>
<feature type="region of interest" description="Disordered" evidence="1">
    <location>
        <begin position="97"/>
        <end position="142"/>
    </location>
</feature>
<dbReference type="Proteomes" id="UP000445582">
    <property type="component" value="Unassembled WGS sequence"/>
</dbReference>
<dbReference type="PANTHER" id="PTHR47814">
    <property type="entry name" value="PEPTIDYL-TRNA HYDROLASE ARFB"/>
    <property type="match status" value="1"/>
</dbReference>
<name>A0A844YIV8_9SPHN</name>
<dbReference type="NCBIfam" id="NF006718">
    <property type="entry name" value="PRK09256.1"/>
    <property type="match status" value="1"/>
</dbReference>
<accession>A0A844YIV8</accession>
<reference evidence="3 4" key="1">
    <citation type="submission" date="2019-12" db="EMBL/GenBank/DDBJ databases">
        <title>Genomic-based taxomic classification of the family Erythrobacteraceae.</title>
        <authorList>
            <person name="Xu L."/>
        </authorList>
    </citation>
    <scope>NUCLEOTIDE SEQUENCE [LARGE SCALE GENOMIC DNA]</scope>
    <source>
        <strain evidence="3 4">MCCC 1A09965</strain>
    </source>
</reference>
<dbReference type="GO" id="GO:0004045">
    <property type="term" value="F:peptidyl-tRNA hydrolase activity"/>
    <property type="evidence" value="ECO:0007669"/>
    <property type="project" value="UniProtKB-EC"/>
</dbReference>
<dbReference type="RefSeq" id="WP_160674602.1">
    <property type="nucleotide sequence ID" value="NZ_WTYN01000001.1"/>
</dbReference>
<feature type="compositionally biased region" description="Basic residues" evidence="1">
    <location>
        <begin position="103"/>
        <end position="142"/>
    </location>
</feature>
<dbReference type="InterPro" id="IPR000352">
    <property type="entry name" value="Pep_chain_release_fac_I"/>
</dbReference>
<evidence type="ECO:0000313" key="3">
    <source>
        <dbReference type="EMBL" id="MXO63259.1"/>
    </source>
</evidence>
<dbReference type="PANTHER" id="PTHR47814:SF1">
    <property type="entry name" value="PEPTIDYL-TRNA HYDROLASE ARFB"/>
    <property type="match status" value="1"/>
</dbReference>
<evidence type="ECO:0000313" key="4">
    <source>
        <dbReference type="Proteomes" id="UP000445582"/>
    </source>
</evidence>